<keyword evidence="9" id="KW-1185">Reference proteome</keyword>
<comment type="catalytic activity">
    <reaction evidence="1">
        <text>Hydrolysis of alkylated DNA, releasing 3-methyladenine, 3-methylguanine, 7-methylguanine and 7-methyladenine.</text>
        <dbReference type="EC" id="3.2.2.21"/>
    </reaction>
</comment>
<feature type="compositionally biased region" description="Basic and acidic residues" evidence="5">
    <location>
        <begin position="289"/>
        <end position="298"/>
    </location>
</feature>
<dbReference type="SUPFAM" id="SSF55945">
    <property type="entry name" value="TATA-box binding protein-like"/>
    <property type="match status" value="1"/>
</dbReference>
<dbReference type="Pfam" id="PF06029">
    <property type="entry name" value="AlkA_N"/>
    <property type="match status" value="1"/>
</dbReference>
<dbReference type="InterPro" id="IPR051912">
    <property type="entry name" value="Alkylbase_DNA_Glycosylase/TA"/>
</dbReference>
<evidence type="ECO:0000256" key="1">
    <source>
        <dbReference type="ARBA" id="ARBA00000086"/>
    </source>
</evidence>
<dbReference type="Gene3D" id="1.10.1670.10">
    <property type="entry name" value="Helix-hairpin-Helix base-excision DNA repair enzymes (C-terminal)"/>
    <property type="match status" value="1"/>
</dbReference>
<dbReference type="InterPro" id="IPR003265">
    <property type="entry name" value="HhH-GPD_domain"/>
</dbReference>
<dbReference type="EMBL" id="BAABAB010000015">
    <property type="protein sequence ID" value="GAA3619515.1"/>
    <property type="molecule type" value="Genomic_DNA"/>
</dbReference>
<evidence type="ECO:0000313" key="9">
    <source>
        <dbReference type="Proteomes" id="UP001501490"/>
    </source>
</evidence>
<dbReference type="RefSeq" id="WP_344804389.1">
    <property type="nucleotide sequence ID" value="NZ_BAABAB010000015.1"/>
</dbReference>
<proteinExistence type="predicted"/>
<dbReference type="PANTHER" id="PTHR43003">
    <property type="entry name" value="DNA-3-METHYLADENINE GLYCOSYLASE"/>
    <property type="match status" value="1"/>
</dbReference>
<evidence type="ECO:0000256" key="2">
    <source>
        <dbReference type="ARBA" id="ARBA00012000"/>
    </source>
</evidence>
<evidence type="ECO:0000256" key="5">
    <source>
        <dbReference type="SAM" id="MobiDB-lite"/>
    </source>
</evidence>
<dbReference type="CDD" id="cd00056">
    <property type="entry name" value="ENDO3c"/>
    <property type="match status" value="1"/>
</dbReference>
<reference evidence="9" key="1">
    <citation type="journal article" date="2019" name="Int. J. Syst. Evol. Microbiol.">
        <title>The Global Catalogue of Microorganisms (GCM) 10K type strain sequencing project: providing services to taxonomists for standard genome sequencing and annotation.</title>
        <authorList>
            <consortium name="The Broad Institute Genomics Platform"/>
            <consortium name="The Broad Institute Genome Sequencing Center for Infectious Disease"/>
            <person name="Wu L."/>
            <person name="Ma J."/>
        </authorList>
    </citation>
    <scope>NUCLEOTIDE SEQUENCE [LARGE SCALE GENOMIC DNA]</scope>
    <source>
        <strain evidence="9">JCM 16929</strain>
    </source>
</reference>
<dbReference type="Gene3D" id="1.10.340.30">
    <property type="entry name" value="Hypothetical protein, domain 2"/>
    <property type="match status" value="1"/>
</dbReference>
<dbReference type="InterPro" id="IPR011257">
    <property type="entry name" value="DNA_glycosylase"/>
</dbReference>
<dbReference type="SMART" id="SM00478">
    <property type="entry name" value="ENDO3c"/>
    <property type="match status" value="1"/>
</dbReference>
<accession>A0ABP6ZTQ3</accession>
<dbReference type="SUPFAM" id="SSF48150">
    <property type="entry name" value="DNA-glycosylase"/>
    <property type="match status" value="1"/>
</dbReference>
<protein>
    <recommendedName>
        <fullName evidence="2">DNA-3-methyladenine glycosylase II</fullName>
        <ecNumber evidence="2">3.2.2.21</ecNumber>
    </recommendedName>
</protein>
<dbReference type="Gene3D" id="3.30.310.20">
    <property type="entry name" value="DNA-3-methyladenine glycosylase AlkA, N-terminal domain"/>
    <property type="match status" value="1"/>
</dbReference>
<evidence type="ECO:0000313" key="8">
    <source>
        <dbReference type="EMBL" id="GAA3619515.1"/>
    </source>
</evidence>
<evidence type="ECO:0000259" key="7">
    <source>
        <dbReference type="SMART" id="SM01009"/>
    </source>
</evidence>
<name>A0ABP6ZTQ3_9ACTN</name>
<dbReference type="InterPro" id="IPR023170">
    <property type="entry name" value="HhH_base_excis_C"/>
</dbReference>
<dbReference type="Pfam" id="PF00730">
    <property type="entry name" value="HhH-GPD"/>
    <property type="match status" value="1"/>
</dbReference>
<evidence type="ECO:0000256" key="3">
    <source>
        <dbReference type="ARBA" id="ARBA00022763"/>
    </source>
</evidence>
<comment type="caution">
    <text evidence="8">The sequence shown here is derived from an EMBL/GenBank/DDBJ whole genome shotgun (WGS) entry which is preliminary data.</text>
</comment>
<feature type="domain" description="DNA-3-methyladenine glycosylase AlkA N-terminal" evidence="7">
    <location>
        <begin position="1"/>
        <end position="118"/>
    </location>
</feature>
<organism evidence="8 9">
    <name type="scientific">Microlunatus ginsengisoli</name>
    <dbReference type="NCBI Taxonomy" id="363863"/>
    <lineage>
        <taxon>Bacteria</taxon>
        <taxon>Bacillati</taxon>
        <taxon>Actinomycetota</taxon>
        <taxon>Actinomycetes</taxon>
        <taxon>Propionibacteriales</taxon>
        <taxon>Propionibacteriaceae</taxon>
        <taxon>Microlunatus</taxon>
    </lineage>
</organism>
<gene>
    <name evidence="8" type="ORF">GCM10022236_22180</name>
</gene>
<dbReference type="Proteomes" id="UP001501490">
    <property type="component" value="Unassembled WGS sequence"/>
</dbReference>
<dbReference type="PANTHER" id="PTHR43003:SF13">
    <property type="entry name" value="DNA-3-METHYLADENINE GLYCOSYLASE 2"/>
    <property type="match status" value="1"/>
</dbReference>
<dbReference type="SMART" id="SM01009">
    <property type="entry name" value="AlkA_N"/>
    <property type="match status" value="1"/>
</dbReference>
<keyword evidence="3" id="KW-0227">DNA damage</keyword>
<sequence length="305" mass="32424">MTVLPANGAFDAETALGYLVRHAIPGIDRIESERRSLTRLLPSSAGPVPTTVMLHSDGVTATLVGSAHDPPADVLGLVGDWFDLGTDLEAVGRVLDQDPVLADIGRVRPGLRVLGFPEPFEATVVTVLGQQVSVRAAGTFAGRLAAAYGHPGPAGLTRFPEPRRLADVPVDELQSAVGVTGARARTLRAVARLFADGFVLARGPDVRTALLATPGIGPWTTDYLAMRVLHDQDACPASDLVLRRALGQVKPAAVLERAEHWRPFRAYAVMRLWTAALSGLPTEPTTGRTSERMNELSEARTVGGR</sequence>
<dbReference type="EC" id="3.2.2.21" evidence="2"/>
<dbReference type="InterPro" id="IPR037046">
    <property type="entry name" value="AlkA_N_sf"/>
</dbReference>
<evidence type="ECO:0000256" key="4">
    <source>
        <dbReference type="ARBA" id="ARBA00023204"/>
    </source>
</evidence>
<dbReference type="InterPro" id="IPR010316">
    <property type="entry name" value="AlkA_N"/>
</dbReference>
<feature type="domain" description="HhH-GPD" evidence="6">
    <location>
        <begin position="128"/>
        <end position="277"/>
    </location>
</feature>
<evidence type="ECO:0000259" key="6">
    <source>
        <dbReference type="SMART" id="SM00478"/>
    </source>
</evidence>
<keyword evidence="4" id="KW-0234">DNA repair</keyword>
<feature type="region of interest" description="Disordered" evidence="5">
    <location>
        <begin position="281"/>
        <end position="305"/>
    </location>
</feature>